<proteinExistence type="predicted"/>
<comment type="caution">
    <text evidence="1">The sequence shown here is derived from an EMBL/GenBank/DDBJ whole genome shotgun (WGS) entry which is preliminary data.</text>
</comment>
<protein>
    <submittedName>
        <fullName evidence="1">Uncharacterized protein</fullName>
    </submittedName>
</protein>
<sequence length="153" mass="16796">MFLGAVAATDLFVCDNIWKPKGKGDVAMALVFDEAQIRAALKEAWSLETAVQWTEENPALGQCNVTAAVIEDLFGGEILRTALPGVMHYYNRIDGQTIDFTDSQFSGPGSVFEAPSSYDHELTTHDAAMVGIPRREFDTLKEALIKELSDPTR</sequence>
<reference evidence="1" key="2">
    <citation type="journal article" date="2021" name="Microorganisms">
        <title>Bacterial Dimethylsulfoniopropionate Biosynthesis in the East China Sea.</title>
        <authorList>
            <person name="Liu J."/>
            <person name="Zhang Y."/>
            <person name="Liu J."/>
            <person name="Zhong H."/>
            <person name="Williams B.T."/>
            <person name="Zheng Y."/>
            <person name="Curson A.R.J."/>
            <person name="Sun C."/>
            <person name="Sun H."/>
            <person name="Song D."/>
            <person name="Wagner Mackenzie B."/>
            <person name="Bermejo Martinez A."/>
            <person name="Todd J.D."/>
            <person name="Zhang X.H."/>
        </authorList>
    </citation>
    <scope>NUCLEOTIDE SEQUENCE</scope>
    <source>
        <strain evidence="1">AESS21</strain>
    </source>
</reference>
<organism evidence="1 2">
    <name type="scientific">Roseibium polysiphoniae</name>
    <dbReference type="NCBI Taxonomy" id="2571221"/>
    <lineage>
        <taxon>Bacteria</taxon>
        <taxon>Pseudomonadati</taxon>
        <taxon>Pseudomonadota</taxon>
        <taxon>Alphaproteobacteria</taxon>
        <taxon>Hyphomicrobiales</taxon>
        <taxon>Stappiaceae</taxon>
        <taxon>Roseibium</taxon>
    </lineage>
</organism>
<evidence type="ECO:0000313" key="1">
    <source>
        <dbReference type="EMBL" id="MBS8261326.1"/>
    </source>
</evidence>
<dbReference type="EMBL" id="QTKU01000003">
    <property type="protein sequence ID" value="MBS8261326.1"/>
    <property type="molecule type" value="Genomic_DNA"/>
</dbReference>
<dbReference type="Proteomes" id="UP000705379">
    <property type="component" value="Unassembled WGS sequence"/>
</dbReference>
<accession>A0A944CDC9</accession>
<dbReference type="AlphaFoldDB" id="A0A944CDC9"/>
<dbReference type="InterPro" id="IPR056238">
    <property type="entry name" value="YunG-like"/>
</dbReference>
<dbReference type="Pfam" id="PF24585">
    <property type="entry name" value="YunG"/>
    <property type="match status" value="1"/>
</dbReference>
<reference evidence="1" key="1">
    <citation type="submission" date="2018-08" db="EMBL/GenBank/DDBJ databases">
        <authorList>
            <person name="Jin W."/>
            <person name="Wang H."/>
            <person name="Yang Y."/>
            <person name="Li M."/>
            <person name="Liu J."/>
        </authorList>
    </citation>
    <scope>NUCLEOTIDE SEQUENCE</scope>
    <source>
        <strain evidence="1">AESS21</strain>
    </source>
</reference>
<name>A0A944CDC9_9HYPH</name>
<evidence type="ECO:0000313" key="2">
    <source>
        <dbReference type="Proteomes" id="UP000705379"/>
    </source>
</evidence>
<gene>
    <name evidence="1" type="ORF">DYI23_13970</name>
</gene>